<organism evidence="2 3">
    <name type="scientific">Streptomyces showdoensis</name>
    <dbReference type="NCBI Taxonomy" id="68268"/>
    <lineage>
        <taxon>Bacteria</taxon>
        <taxon>Bacillati</taxon>
        <taxon>Actinomycetota</taxon>
        <taxon>Actinomycetes</taxon>
        <taxon>Kitasatosporales</taxon>
        <taxon>Streptomycetaceae</taxon>
        <taxon>Streptomyces</taxon>
    </lineage>
</organism>
<sequence length="408" mass="41782">MTDTAQSREPDAARSAVDAFDADRALATLQVLCAPDMQGRAPGTAGHDLATGFLAAELTSYGLTPVLDAFAIREVMRLTAQPTLRVAGGRLDRDLVHRAEFAEHPRSGPMPGPVSGTVAEDAGAGEWAALATVPQGNAFAELAEVLAARGAVGMLTAQNADGSGFLTKRVQGPTPVGLPVVAVRPDLLADAVGGVLTAHVPLVRVPATGTNIVATLPGGDPEARPILLSAHYDGVGSDPERHFPCAGDNASGTAVLCEVARVLTSAGPLRRPVVLALVDAEEIGTLGSGHHARALREAGVEPDALNLDMAGKFNGKVAVELGPADPAPRHVIAALDGAGRSLGIPLYAGTVSSDNRRYASAGFPAAGIGFGAAHYHSPLDGPERIDPDALRKAGRLVLETIHRLAAQN</sequence>
<comment type="caution">
    <text evidence="2">The sequence shown here is derived from an EMBL/GenBank/DDBJ whole genome shotgun (WGS) entry which is preliminary data.</text>
</comment>
<evidence type="ECO:0000259" key="1">
    <source>
        <dbReference type="Pfam" id="PF04389"/>
    </source>
</evidence>
<dbReference type="SUPFAM" id="SSF53187">
    <property type="entry name" value="Zn-dependent exopeptidases"/>
    <property type="match status" value="1"/>
</dbReference>
<feature type="domain" description="Peptidase M28" evidence="1">
    <location>
        <begin position="211"/>
        <end position="400"/>
    </location>
</feature>
<gene>
    <name evidence="2" type="ORF">VO63_26505</name>
</gene>
<dbReference type="Gene3D" id="3.40.630.10">
    <property type="entry name" value="Zn peptidases"/>
    <property type="match status" value="2"/>
</dbReference>
<dbReference type="GO" id="GO:0006508">
    <property type="term" value="P:proteolysis"/>
    <property type="evidence" value="ECO:0007669"/>
    <property type="project" value="InterPro"/>
</dbReference>
<dbReference type="AlphaFoldDB" id="A0A2P2GHC5"/>
<proteinExistence type="predicted"/>
<evidence type="ECO:0000313" key="2">
    <source>
        <dbReference type="EMBL" id="KKZ70913.1"/>
    </source>
</evidence>
<dbReference type="RefSeq" id="WP_046910518.1">
    <property type="nucleotide sequence ID" value="NZ_BAAAXG010000010.1"/>
</dbReference>
<dbReference type="InterPro" id="IPR045175">
    <property type="entry name" value="M28_fam"/>
</dbReference>
<keyword evidence="3" id="KW-1185">Reference proteome</keyword>
<dbReference type="Proteomes" id="UP000265325">
    <property type="component" value="Unassembled WGS sequence"/>
</dbReference>
<dbReference type="Pfam" id="PF04389">
    <property type="entry name" value="Peptidase_M28"/>
    <property type="match status" value="1"/>
</dbReference>
<name>A0A2P2GHC5_STREW</name>
<accession>A0A2P2GHC5</accession>
<dbReference type="OrthoDB" id="345880at2"/>
<dbReference type="GO" id="GO:0008235">
    <property type="term" value="F:metalloexopeptidase activity"/>
    <property type="evidence" value="ECO:0007669"/>
    <property type="project" value="InterPro"/>
</dbReference>
<evidence type="ECO:0000313" key="3">
    <source>
        <dbReference type="Proteomes" id="UP000265325"/>
    </source>
</evidence>
<protein>
    <submittedName>
        <fullName evidence="2">Peptidase M28</fullName>
    </submittedName>
</protein>
<dbReference type="InterPro" id="IPR007484">
    <property type="entry name" value="Peptidase_M28"/>
</dbReference>
<dbReference type="PANTHER" id="PTHR12147">
    <property type="entry name" value="METALLOPEPTIDASE M28 FAMILY MEMBER"/>
    <property type="match status" value="1"/>
</dbReference>
<dbReference type="EMBL" id="LAQS01000047">
    <property type="protein sequence ID" value="KKZ70913.1"/>
    <property type="molecule type" value="Genomic_DNA"/>
</dbReference>
<dbReference type="PANTHER" id="PTHR12147:SF26">
    <property type="entry name" value="PEPTIDASE M28 DOMAIN-CONTAINING PROTEIN"/>
    <property type="match status" value="1"/>
</dbReference>
<reference evidence="2 3" key="1">
    <citation type="submission" date="2015-05" db="EMBL/GenBank/DDBJ databases">
        <title>Draft Genome assembly of Streptomyces showdoensis.</title>
        <authorList>
            <person name="Thapa K.K."/>
            <person name="Metsa-Ketela M."/>
        </authorList>
    </citation>
    <scope>NUCLEOTIDE SEQUENCE [LARGE SCALE GENOMIC DNA]</scope>
    <source>
        <strain evidence="2 3">ATCC 15227</strain>
    </source>
</reference>